<dbReference type="EMBL" id="CP036279">
    <property type="protein sequence ID" value="QDU62661.1"/>
    <property type="molecule type" value="Genomic_DNA"/>
</dbReference>
<keyword evidence="1" id="KW-0723">Serine/threonine-protein kinase</keyword>
<name>A0A518B6S4_9BACT</name>
<proteinExistence type="predicted"/>
<feature type="domain" description="PilZ" evidence="2">
    <location>
        <begin position="325"/>
        <end position="410"/>
    </location>
</feature>
<sequence>MQSTSEEAILATSKDTFDLASTVEASFVRLRMPSRVDLIEPMGRFLSETAVNNGFCDEKGVYKVSLALHEALTNAVIHGNLEITSDLKELGGTVFAETLAQRSNDPEYCDREVEIVVDYDGQRARWSITDHGNGFDAHAVIARETQEGLAEDPEEAICCSGRGILMMRSFMDDVDYELGGRRCILTLNSDSQRDQRSIERLPAERQVRVIPVSDDGSPDWESAFTAMAHHLSKDLVSIVQPQLVPPGRILIEVADQGELIYLPAEINDHEPSEEGMIHFGCCEATFSFTNAEQPHGANEPLQDVVGAIDRVITGGQTHPMPSDPRRDDQRFVYTDRVGIVEEKLGTMNYYFARDLSHSGIAFISTKPFCADDITVQLTRDRGRQISLRARIVRCRRILGGFYDIGARFTGLG</sequence>
<dbReference type="InterPro" id="IPR050267">
    <property type="entry name" value="Anti-sigma-factor_SerPK"/>
</dbReference>
<evidence type="ECO:0000256" key="1">
    <source>
        <dbReference type="ARBA" id="ARBA00022527"/>
    </source>
</evidence>
<evidence type="ECO:0000313" key="4">
    <source>
        <dbReference type="EMBL" id="QDU62661.1"/>
    </source>
</evidence>
<dbReference type="GO" id="GO:0004674">
    <property type="term" value="F:protein serine/threonine kinase activity"/>
    <property type="evidence" value="ECO:0007669"/>
    <property type="project" value="UniProtKB-KW"/>
</dbReference>
<dbReference type="CDD" id="cd16936">
    <property type="entry name" value="HATPase_RsbW-like"/>
    <property type="match status" value="1"/>
</dbReference>
<keyword evidence="5" id="KW-1185">Reference proteome</keyword>
<dbReference type="Pfam" id="PF13581">
    <property type="entry name" value="HATPase_c_2"/>
    <property type="match status" value="1"/>
</dbReference>
<organism evidence="4 5">
    <name type="scientific">Kolteria novifilia</name>
    <dbReference type="NCBI Taxonomy" id="2527975"/>
    <lineage>
        <taxon>Bacteria</taxon>
        <taxon>Pseudomonadati</taxon>
        <taxon>Planctomycetota</taxon>
        <taxon>Planctomycetia</taxon>
        <taxon>Kolteriales</taxon>
        <taxon>Kolteriaceae</taxon>
        <taxon>Kolteria</taxon>
    </lineage>
</organism>
<dbReference type="Gene3D" id="3.30.565.10">
    <property type="entry name" value="Histidine kinase-like ATPase, C-terminal domain"/>
    <property type="match status" value="1"/>
</dbReference>
<accession>A0A518B6S4</accession>
<evidence type="ECO:0000313" key="5">
    <source>
        <dbReference type="Proteomes" id="UP000317093"/>
    </source>
</evidence>
<dbReference type="InterPro" id="IPR036890">
    <property type="entry name" value="HATPase_C_sf"/>
</dbReference>
<protein>
    <submittedName>
        <fullName evidence="4">Anti-sigma F factor</fullName>
    </submittedName>
</protein>
<dbReference type="KEGG" id="knv:Pan216_35280"/>
<dbReference type="AlphaFoldDB" id="A0A518B6S4"/>
<gene>
    <name evidence="4" type="ORF">Pan216_35280</name>
</gene>
<dbReference type="Pfam" id="PF07238">
    <property type="entry name" value="PilZ"/>
    <property type="match status" value="1"/>
</dbReference>
<feature type="domain" description="Histidine kinase/HSP90-like ATPase" evidence="3">
    <location>
        <begin position="33"/>
        <end position="185"/>
    </location>
</feature>
<keyword evidence="1" id="KW-0418">Kinase</keyword>
<evidence type="ECO:0000259" key="3">
    <source>
        <dbReference type="Pfam" id="PF13581"/>
    </source>
</evidence>
<dbReference type="InterPro" id="IPR003594">
    <property type="entry name" value="HATPase_dom"/>
</dbReference>
<reference evidence="4 5" key="1">
    <citation type="submission" date="2019-02" db="EMBL/GenBank/DDBJ databases">
        <title>Deep-cultivation of Planctomycetes and their phenomic and genomic characterization uncovers novel biology.</title>
        <authorList>
            <person name="Wiegand S."/>
            <person name="Jogler M."/>
            <person name="Boedeker C."/>
            <person name="Pinto D."/>
            <person name="Vollmers J."/>
            <person name="Rivas-Marin E."/>
            <person name="Kohn T."/>
            <person name="Peeters S.H."/>
            <person name="Heuer A."/>
            <person name="Rast P."/>
            <person name="Oberbeckmann S."/>
            <person name="Bunk B."/>
            <person name="Jeske O."/>
            <person name="Meyerdierks A."/>
            <person name="Storesund J.E."/>
            <person name="Kallscheuer N."/>
            <person name="Luecker S."/>
            <person name="Lage O.M."/>
            <person name="Pohl T."/>
            <person name="Merkel B.J."/>
            <person name="Hornburger P."/>
            <person name="Mueller R.-W."/>
            <person name="Bruemmer F."/>
            <person name="Labrenz M."/>
            <person name="Spormann A.M."/>
            <person name="Op den Camp H."/>
            <person name="Overmann J."/>
            <person name="Amann R."/>
            <person name="Jetten M.S.M."/>
            <person name="Mascher T."/>
            <person name="Medema M.H."/>
            <person name="Devos D.P."/>
            <person name="Kaster A.-K."/>
            <person name="Ovreas L."/>
            <person name="Rohde M."/>
            <person name="Galperin M.Y."/>
            <person name="Jogler C."/>
        </authorList>
    </citation>
    <scope>NUCLEOTIDE SEQUENCE [LARGE SCALE GENOMIC DNA]</scope>
    <source>
        <strain evidence="4 5">Pan216</strain>
    </source>
</reference>
<evidence type="ECO:0000259" key="2">
    <source>
        <dbReference type="Pfam" id="PF07238"/>
    </source>
</evidence>
<dbReference type="InterPro" id="IPR009875">
    <property type="entry name" value="PilZ_domain"/>
</dbReference>
<dbReference type="GO" id="GO:0035438">
    <property type="term" value="F:cyclic-di-GMP binding"/>
    <property type="evidence" value="ECO:0007669"/>
    <property type="project" value="InterPro"/>
</dbReference>
<dbReference type="PANTHER" id="PTHR35526:SF3">
    <property type="entry name" value="ANTI-SIGMA-F FACTOR RSBW"/>
    <property type="match status" value="1"/>
</dbReference>
<keyword evidence="1" id="KW-0808">Transferase</keyword>
<dbReference type="PANTHER" id="PTHR35526">
    <property type="entry name" value="ANTI-SIGMA-F FACTOR RSBW-RELATED"/>
    <property type="match status" value="1"/>
</dbReference>
<dbReference type="Proteomes" id="UP000317093">
    <property type="component" value="Chromosome"/>
</dbReference>